<dbReference type="Pfam" id="PF11086">
    <property type="entry name" value="DUF2878"/>
    <property type="match status" value="1"/>
</dbReference>
<accession>A0A1G7TQJ4</accession>
<gene>
    <name evidence="2" type="ORF">SAMN05216571_11163</name>
</gene>
<keyword evidence="1" id="KW-0472">Membrane</keyword>
<keyword evidence="3" id="KW-1185">Reference proteome</keyword>
<dbReference type="AlphaFoldDB" id="A0A1G7TQJ4"/>
<evidence type="ECO:0008006" key="4">
    <source>
        <dbReference type="Google" id="ProtNLM"/>
    </source>
</evidence>
<dbReference type="RefSeq" id="WP_092527139.1">
    <property type="nucleotide sequence ID" value="NZ_FNCI01000011.1"/>
</dbReference>
<evidence type="ECO:0000256" key="1">
    <source>
        <dbReference type="SAM" id="Phobius"/>
    </source>
</evidence>
<dbReference type="PROSITE" id="PS51257">
    <property type="entry name" value="PROKAR_LIPOPROTEIN"/>
    <property type="match status" value="1"/>
</dbReference>
<name>A0A1G7TQJ4_9GAMM</name>
<feature type="transmembrane region" description="Helical" evidence="1">
    <location>
        <begin position="155"/>
        <end position="175"/>
    </location>
</feature>
<feature type="transmembrane region" description="Helical" evidence="1">
    <location>
        <begin position="126"/>
        <end position="143"/>
    </location>
</feature>
<evidence type="ECO:0000313" key="3">
    <source>
        <dbReference type="Proteomes" id="UP000198641"/>
    </source>
</evidence>
<proteinExistence type="predicted"/>
<dbReference type="InterPro" id="IPR021306">
    <property type="entry name" value="DUF2878"/>
</dbReference>
<dbReference type="OrthoDB" id="21939at2"/>
<protein>
    <recommendedName>
        <fullName evidence="4">DUF2878 domain-containing protein</fullName>
    </recommendedName>
</protein>
<dbReference type="EMBL" id="FNCI01000011">
    <property type="protein sequence ID" value="SDG37501.1"/>
    <property type="molecule type" value="Genomic_DNA"/>
</dbReference>
<reference evidence="2 3" key="1">
    <citation type="submission" date="2016-10" db="EMBL/GenBank/DDBJ databases">
        <authorList>
            <person name="de Groot N.N."/>
        </authorList>
    </citation>
    <scope>NUCLEOTIDE SEQUENCE [LARGE SCALE GENOMIC DNA]</scope>
    <source>
        <strain evidence="2 3">BH539</strain>
    </source>
</reference>
<dbReference type="Proteomes" id="UP000198641">
    <property type="component" value="Unassembled WGS sequence"/>
</dbReference>
<keyword evidence="1" id="KW-1133">Transmembrane helix</keyword>
<feature type="transmembrane region" description="Helical" evidence="1">
    <location>
        <begin position="95"/>
        <end position="114"/>
    </location>
</feature>
<feature type="transmembrane region" description="Helical" evidence="1">
    <location>
        <begin position="20"/>
        <end position="48"/>
    </location>
</feature>
<feature type="transmembrane region" description="Helical" evidence="1">
    <location>
        <begin position="55"/>
        <end position="75"/>
    </location>
</feature>
<dbReference type="STRING" id="284577.SAMN05216571_11163"/>
<sequence>MTRLDANGWAASVVNILAFQVGWFACVLGGSAIGAVVAALILTAHLYWLGQPREWRLLAAFATLGLVIDGSFGLLGGFDFAGGDTALAGAGAGPWGALPLPLWLWLLWPLFATLPLHSLSWLWRRPWLAALGGATSGPLSYLAGARLSGVELAPWLLPAEALVWAVLCLGLSYRLGRAPS</sequence>
<keyword evidence="1" id="KW-0812">Transmembrane</keyword>
<evidence type="ECO:0000313" key="2">
    <source>
        <dbReference type="EMBL" id="SDG37501.1"/>
    </source>
</evidence>
<organism evidence="2 3">
    <name type="scientific">Onishia taeanensis</name>
    <dbReference type="NCBI Taxonomy" id="284577"/>
    <lineage>
        <taxon>Bacteria</taxon>
        <taxon>Pseudomonadati</taxon>
        <taxon>Pseudomonadota</taxon>
        <taxon>Gammaproteobacteria</taxon>
        <taxon>Oceanospirillales</taxon>
        <taxon>Halomonadaceae</taxon>
        <taxon>Onishia</taxon>
    </lineage>
</organism>